<name>H2XRD9_CIOIN</name>
<evidence type="ECO:0000259" key="11">
    <source>
        <dbReference type="PROSITE" id="PS50086"/>
    </source>
</evidence>
<comment type="subunit">
    <text evidence="7">Interacts with non-phosphorylated form of RAB8A; phosphorylation of RAB8A at 'Thr-72' disrupts this interaction. Interacts with ARMC12.</text>
</comment>
<dbReference type="Ensembl" id="ENSCINT00000032615.1">
    <property type="protein sequence ID" value="ENSCINP00000032223.1"/>
    <property type="gene ID" value="ENSCING00000004137.3"/>
</dbReference>
<dbReference type="EMBL" id="EAAA01001326">
    <property type="status" value="NOT_ANNOTATED_CDS"/>
    <property type="molecule type" value="Genomic_DNA"/>
</dbReference>
<feature type="region of interest" description="Disordered" evidence="10">
    <location>
        <begin position="73"/>
        <end position="95"/>
    </location>
</feature>
<protein>
    <recommendedName>
        <fullName evidence="8">TBC1 domain family member 15</fullName>
    </recommendedName>
    <alternativeName>
        <fullName evidence="9">GTPase-activating protein RAB7</fullName>
    </alternativeName>
</protein>
<evidence type="ECO:0000313" key="12">
    <source>
        <dbReference type="Ensembl" id="ENSCINP00000032223.1"/>
    </source>
</evidence>
<dbReference type="Pfam" id="PF12068">
    <property type="entry name" value="PH_RBD"/>
    <property type="match status" value="1"/>
</dbReference>
<dbReference type="InterPro" id="IPR035969">
    <property type="entry name" value="Rab-GAP_TBC_sf"/>
</dbReference>
<reference evidence="13" key="1">
    <citation type="journal article" date="2002" name="Science">
        <title>The draft genome of Ciona intestinalis: insights into chordate and vertebrate origins.</title>
        <authorList>
            <person name="Dehal P."/>
            <person name="Satou Y."/>
            <person name="Campbell R.K."/>
            <person name="Chapman J."/>
            <person name="Degnan B."/>
            <person name="De Tomaso A."/>
            <person name="Davidson B."/>
            <person name="Di Gregorio A."/>
            <person name="Gelpke M."/>
            <person name="Goodstein D.M."/>
            <person name="Harafuji N."/>
            <person name="Hastings K.E."/>
            <person name="Ho I."/>
            <person name="Hotta K."/>
            <person name="Huang W."/>
            <person name="Kawashima T."/>
            <person name="Lemaire P."/>
            <person name="Martinez D."/>
            <person name="Meinertzhagen I.A."/>
            <person name="Necula S."/>
            <person name="Nonaka M."/>
            <person name="Putnam N."/>
            <person name="Rash S."/>
            <person name="Saiga H."/>
            <person name="Satake M."/>
            <person name="Terry A."/>
            <person name="Yamada L."/>
            <person name="Wang H.G."/>
            <person name="Awazu S."/>
            <person name="Azumi K."/>
            <person name="Boore J."/>
            <person name="Branno M."/>
            <person name="Chin-Bow S."/>
            <person name="DeSantis R."/>
            <person name="Doyle S."/>
            <person name="Francino P."/>
            <person name="Keys D.N."/>
            <person name="Haga S."/>
            <person name="Hayashi H."/>
            <person name="Hino K."/>
            <person name="Imai K.S."/>
            <person name="Inaba K."/>
            <person name="Kano S."/>
            <person name="Kobayashi K."/>
            <person name="Kobayashi M."/>
            <person name="Lee B.I."/>
            <person name="Makabe K.W."/>
            <person name="Manohar C."/>
            <person name="Matassi G."/>
            <person name="Medina M."/>
            <person name="Mochizuki Y."/>
            <person name="Mount S."/>
            <person name="Morishita T."/>
            <person name="Miura S."/>
            <person name="Nakayama A."/>
            <person name="Nishizaka S."/>
            <person name="Nomoto H."/>
            <person name="Ohta F."/>
            <person name="Oishi K."/>
            <person name="Rigoutsos I."/>
            <person name="Sano M."/>
            <person name="Sasaki A."/>
            <person name="Sasakura Y."/>
            <person name="Shoguchi E."/>
            <person name="Shin-i T."/>
            <person name="Spagnuolo A."/>
            <person name="Stainier D."/>
            <person name="Suzuki M.M."/>
            <person name="Tassy O."/>
            <person name="Takatori N."/>
            <person name="Tokuoka M."/>
            <person name="Yagi K."/>
            <person name="Yoshizaki F."/>
            <person name="Wada S."/>
            <person name="Zhang C."/>
            <person name="Hyatt P.D."/>
            <person name="Larimer F."/>
            <person name="Detter C."/>
            <person name="Doggett N."/>
            <person name="Glavina T."/>
            <person name="Hawkins T."/>
            <person name="Richardson P."/>
            <person name="Lucas S."/>
            <person name="Kohara Y."/>
            <person name="Levine M."/>
            <person name="Satoh N."/>
            <person name="Rokhsar D.S."/>
        </authorList>
    </citation>
    <scope>NUCLEOTIDE SEQUENCE [LARGE SCALE GENOMIC DNA]</scope>
</reference>
<accession>H2XRD9</accession>
<evidence type="ECO:0000256" key="10">
    <source>
        <dbReference type="SAM" id="MobiDB-lite"/>
    </source>
</evidence>
<dbReference type="OMA" id="LPIHVCK"/>
<keyword evidence="4" id="KW-0597">Phosphoprotein</keyword>
<sequence>IIPYSCMLTMINSTLVVFEQPGVFIHLIVNPDEEDKLLSGTLSVYEHDTQVLSGTSSAVVASDATHVSPVQTQEITSELRQPSVSPEPNSSDPDWTVVADSNKHEDSFEMDVASSESQKTFPFKYDFTVDIEDLRYIRKSKKGLNWKYLVLELKDGANLPTLHFHEGGSKNFLKAIESYVMLAQSSKVTRTLEVMPHNNNALTQSFDELNLFECYDNVTDKNKTPISSAYSGLSKVTNYIQDFLNPAEVHYQTRPKHERATLVPDEATEAVGSSRIQIKQEEDTAGGFEMITCADLGPRSEPTRSLPINEEFWNNHKDEEGRIIDVDEVKRSIFRGGIDSNLRKEVWKYLLNYYIWDKTTAELKEHKEIKEENYYRMKMQWKSIDADQESRFTAISRENKSLIDKDVTRTDRTRIFYEGQENVSLKLLNDVLMTYCMFNFDLGYVQGMSDLLSPILEVMGSEVDAFWCFVGYMDIVQHNFDLNQRGMKVQLRDLHTLIQYMEPKLWDHLEEKESSNLYFCFRWLLIRFKREFSFEDIQTLWEVSWTGLPCRNFHLVMCLALLDTEKSSLMKEDCGFTEILKHVNEMSGKIELQATLRKAEGIYLQLAACRKDLPDSIRQILDL</sequence>
<dbReference type="GO" id="GO:0005737">
    <property type="term" value="C:cytoplasm"/>
    <property type="evidence" value="ECO:0007669"/>
    <property type="project" value="UniProtKB-SubCell"/>
</dbReference>
<dbReference type="FunCoup" id="H2XRD9">
    <property type="interactions" value="942"/>
</dbReference>
<dbReference type="FunFam" id="1.10.8.270:FF:000005">
    <property type="entry name" value="TBC1 domain family member 15"/>
    <property type="match status" value="1"/>
</dbReference>
<keyword evidence="2" id="KW-0343">GTPase activation</keyword>
<dbReference type="Gene3D" id="2.30.29.230">
    <property type="match status" value="1"/>
</dbReference>
<reference evidence="12" key="4">
    <citation type="submission" date="2025-09" db="UniProtKB">
        <authorList>
            <consortium name="Ensembl"/>
        </authorList>
    </citation>
    <scope>IDENTIFICATION</scope>
</reference>
<organism evidence="12 13">
    <name type="scientific">Ciona intestinalis</name>
    <name type="common">Transparent sea squirt</name>
    <name type="synonym">Ascidia intestinalis</name>
    <dbReference type="NCBI Taxonomy" id="7719"/>
    <lineage>
        <taxon>Eukaryota</taxon>
        <taxon>Metazoa</taxon>
        <taxon>Chordata</taxon>
        <taxon>Tunicata</taxon>
        <taxon>Ascidiacea</taxon>
        <taxon>Phlebobranchia</taxon>
        <taxon>Cionidae</taxon>
        <taxon>Ciona</taxon>
    </lineage>
</organism>
<dbReference type="Pfam" id="PF00566">
    <property type="entry name" value="RabGAP-TBC"/>
    <property type="match status" value="1"/>
</dbReference>
<dbReference type="FunFam" id="1.10.472.80:FF:000005">
    <property type="entry name" value="TBC1 domain family member 15"/>
    <property type="match status" value="1"/>
</dbReference>
<dbReference type="SMART" id="SM00164">
    <property type="entry name" value="TBC"/>
    <property type="match status" value="1"/>
</dbReference>
<dbReference type="PROSITE" id="PS50086">
    <property type="entry name" value="TBC_RABGAP"/>
    <property type="match status" value="1"/>
</dbReference>
<dbReference type="GeneTree" id="ENSGT00940000169893"/>
<dbReference type="GO" id="GO:0005096">
    <property type="term" value="F:GTPase activator activity"/>
    <property type="evidence" value="ECO:0000318"/>
    <property type="project" value="GO_Central"/>
</dbReference>
<dbReference type="InParanoid" id="H2XRD9"/>
<proteinExistence type="predicted"/>
<keyword evidence="5" id="KW-0007">Acetylation</keyword>
<keyword evidence="13" id="KW-1185">Reference proteome</keyword>
<evidence type="ECO:0000256" key="5">
    <source>
        <dbReference type="ARBA" id="ARBA00022990"/>
    </source>
</evidence>
<dbReference type="STRING" id="7719.ENSCINP00000032223"/>
<comment type="function">
    <text evidence="6">Acts as a GTPase activating protein for RAB7A. Does not act on RAB4, RAB5 or RAB6.</text>
</comment>
<dbReference type="InterPro" id="IPR000195">
    <property type="entry name" value="Rab-GAP-TBC_dom"/>
</dbReference>
<dbReference type="AlphaFoldDB" id="H2XRD9"/>
<dbReference type="InterPro" id="IPR021935">
    <property type="entry name" value="SGSM1/2_RBD"/>
</dbReference>
<dbReference type="Proteomes" id="UP000008144">
    <property type="component" value="Chromosome 2"/>
</dbReference>
<comment type="subcellular location">
    <subcellularLocation>
        <location evidence="1">Cytoplasm</location>
    </subcellularLocation>
</comment>
<reference evidence="12" key="2">
    <citation type="journal article" date="2008" name="Genome Biol.">
        <title>Improved genome assembly and evidence-based global gene model set for the chordate Ciona intestinalis: new insight into intron and operon populations.</title>
        <authorList>
            <person name="Satou Y."/>
            <person name="Mineta K."/>
            <person name="Ogasawara M."/>
            <person name="Sasakura Y."/>
            <person name="Shoguchi E."/>
            <person name="Ueno K."/>
            <person name="Yamada L."/>
            <person name="Matsumoto J."/>
            <person name="Wasserscheid J."/>
            <person name="Dewar K."/>
            <person name="Wiley G.B."/>
            <person name="Macmil S.L."/>
            <person name="Roe B.A."/>
            <person name="Zeller R.W."/>
            <person name="Hastings K.E."/>
            <person name="Lemaire P."/>
            <person name="Lindquist E."/>
            <person name="Endo T."/>
            <person name="Hotta K."/>
            <person name="Inaba K."/>
        </authorList>
    </citation>
    <scope>NUCLEOTIDE SEQUENCE [LARGE SCALE GENOMIC DNA]</scope>
    <source>
        <strain evidence="12">wild type</strain>
    </source>
</reference>
<dbReference type="PANTHER" id="PTHR22957">
    <property type="entry name" value="TBC1 DOMAIN FAMILY MEMBER GTPASE-ACTIVATING PROTEIN"/>
    <property type="match status" value="1"/>
</dbReference>
<evidence type="ECO:0000256" key="4">
    <source>
        <dbReference type="ARBA" id="ARBA00022553"/>
    </source>
</evidence>
<feature type="domain" description="Rab-GAP TBC" evidence="11">
    <location>
        <begin position="337"/>
        <end position="548"/>
    </location>
</feature>
<evidence type="ECO:0000256" key="1">
    <source>
        <dbReference type="ARBA" id="ARBA00004496"/>
    </source>
</evidence>
<evidence type="ECO:0000256" key="3">
    <source>
        <dbReference type="ARBA" id="ARBA00022490"/>
    </source>
</evidence>
<evidence type="ECO:0000256" key="7">
    <source>
        <dbReference type="ARBA" id="ARBA00065268"/>
    </source>
</evidence>
<evidence type="ECO:0000256" key="2">
    <source>
        <dbReference type="ARBA" id="ARBA00022468"/>
    </source>
</evidence>
<dbReference type="Gene3D" id="1.10.8.270">
    <property type="entry name" value="putative rabgap domain of human tbc1 domain family member 14 like domains"/>
    <property type="match status" value="1"/>
</dbReference>
<dbReference type="SUPFAM" id="SSF47923">
    <property type="entry name" value="Ypt/Rab-GAP domain of gyp1p"/>
    <property type="match status" value="2"/>
</dbReference>
<evidence type="ECO:0000313" key="13">
    <source>
        <dbReference type="Proteomes" id="UP000008144"/>
    </source>
</evidence>
<reference evidence="12" key="3">
    <citation type="submission" date="2025-08" db="UniProtKB">
        <authorList>
            <consortium name="Ensembl"/>
        </authorList>
    </citation>
    <scope>IDENTIFICATION</scope>
</reference>
<dbReference type="PANTHER" id="PTHR22957:SF645">
    <property type="entry name" value="LD27216P"/>
    <property type="match status" value="1"/>
</dbReference>
<evidence type="ECO:0000256" key="6">
    <source>
        <dbReference type="ARBA" id="ARBA00055283"/>
    </source>
</evidence>
<dbReference type="Gene3D" id="1.10.472.80">
    <property type="entry name" value="Ypt/Rab-GAP domain of gyp1p, domain 3"/>
    <property type="match status" value="1"/>
</dbReference>
<evidence type="ECO:0000256" key="9">
    <source>
        <dbReference type="ARBA" id="ARBA00082539"/>
    </source>
</evidence>
<evidence type="ECO:0000256" key="8">
    <source>
        <dbReference type="ARBA" id="ARBA00067480"/>
    </source>
</evidence>
<feature type="compositionally biased region" description="Polar residues" evidence="10">
    <location>
        <begin position="73"/>
        <end position="93"/>
    </location>
</feature>
<keyword evidence="3" id="KW-0963">Cytoplasm</keyword>